<evidence type="ECO:0000313" key="4">
    <source>
        <dbReference type="Proteomes" id="UP000002320"/>
    </source>
</evidence>
<sequence>TTSGLEASELLAPRRTPPYTLFWRIVGTADRGVTGAADWEKCSTTWPSTTTTSVQKKKKKKSNEEIELPTASHLQPCELIDSSLF</sequence>
<evidence type="ECO:0000256" key="1">
    <source>
        <dbReference type="SAM" id="MobiDB-lite"/>
    </source>
</evidence>
<gene>
    <name evidence="3" type="primary">6031026</name>
    <name evidence="2" type="ORF">CpipJ_CPIJ000305</name>
</gene>
<dbReference type="EMBL" id="DS231814">
    <property type="protein sequence ID" value="EDS31731.1"/>
    <property type="molecule type" value="Genomic_DNA"/>
</dbReference>
<dbReference type="KEGG" id="cqu:CpipJ_CPIJ000305"/>
<organism>
    <name type="scientific">Culex quinquefasciatus</name>
    <name type="common">Southern house mosquito</name>
    <name type="synonym">Culex pungens</name>
    <dbReference type="NCBI Taxonomy" id="7176"/>
    <lineage>
        <taxon>Eukaryota</taxon>
        <taxon>Metazoa</taxon>
        <taxon>Ecdysozoa</taxon>
        <taxon>Arthropoda</taxon>
        <taxon>Hexapoda</taxon>
        <taxon>Insecta</taxon>
        <taxon>Pterygota</taxon>
        <taxon>Neoptera</taxon>
        <taxon>Endopterygota</taxon>
        <taxon>Diptera</taxon>
        <taxon>Nematocera</taxon>
        <taxon>Culicoidea</taxon>
        <taxon>Culicidae</taxon>
        <taxon>Culicinae</taxon>
        <taxon>Culicini</taxon>
        <taxon>Culex</taxon>
        <taxon>Culex</taxon>
    </lineage>
</organism>
<evidence type="ECO:0000313" key="3">
    <source>
        <dbReference type="EnsemblMetazoa" id="CPIJ000305-PA"/>
    </source>
</evidence>
<evidence type="ECO:0000313" key="2">
    <source>
        <dbReference type="EMBL" id="EDS31731.1"/>
    </source>
</evidence>
<dbReference type="Proteomes" id="UP000002320">
    <property type="component" value="Unassembled WGS sequence"/>
</dbReference>
<feature type="non-terminal residue" evidence="2">
    <location>
        <position position="1"/>
    </location>
</feature>
<name>B0VZJ4_CULQU</name>
<dbReference type="EnsemblMetazoa" id="CPIJ000305-RA">
    <property type="protein sequence ID" value="CPIJ000305-PA"/>
    <property type="gene ID" value="CPIJ000305"/>
</dbReference>
<proteinExistence type="predicted"/>
<reference evidence="2" key="1">
    <citation type="submission" date="2007-03" db="EMBL/GenBank/DDBJ databases">
        <title>Annotation of Culex pipiens quinquefasciatus.</title>
        <authorList>
            <consortium name="The Broad Institute Genome Sequencing Platform"/>
            <person name="Atkinson P.W."/>
            <person name="Hemingway J."/>
            <person name="Christensen B.M."/>
            <person name="Higgs S."/>
            <person name="Kodira C."/>
            <person name="Hannick L."/>
            <person name="Megy K."/>
            <person name="O'Leary S."/>
            <person name="Pearson M."/>
            <person name="Haas B.J."/>
            <person name="Mauceli E."/>
            <person name="Wortman J.R."/>
            <person name="Lee N.H."/>
            <person name="Guigo R."/>
            <person name="Stanke M."/>
            <person name="Alvarado L."/>
            <person name="Amedeo P."/>
            <person name="Antoine C.H."/>
            <person name="Arensburger P."/>
            <person name="Bidwell S.L."/>
            <person name="Crawford M."/>
            <person name="Camaro F."/>
            <person name="Devon K."/>
            <person name="Engels R."/>
            <person name="Hammond M."/>
            <person name="Howarth C."/>
            <person name="Koehrsen M."/>
            <person name="Lawson D."/>
            <person name="Montgomery P."/>
            <person name="Nene V."/>
            <person name="Nusbaum C."/>
            <person name="Puiu D."/>
            <person name="Romero-Severson J."/>
            <person name="Severson D.W."/>
            <person name="Shumway M."/>
            <person name="Sisk P."/>
            <person name="Stolte C."/>
            <person name="Zeng Q."/>
            <person name="Eisenstadt E."/>
            <person name="Fraser-Liggett C."/>
            <person name="Strausberg R."/>
            <person name="Galagan J."/>
            <person name="Birren B."/>
            <person name="Collins F.H."/>
        </authorList>
    </citation>
    <scope>NUCLEOTIDE SEQUENCE [LARGE SCALE GENOMIC DNA]</scope>
    <source>
        <strain evidence="2">JHB</strain>
    </source>
</reference>
<accession>B0VZJ4</accession>
<dbReference type="AlphaFoldDB" id="B0VZJ4"/>
<reference evidence="3" key="2">
    <citation type="submission" date="2020-05" db="UniProtKB">
        <authorList>
            <consortium name="EnsemblMetazoa"/>
        </authorList>
    </citation>
    <scope>IDENTIFICATION</scope>
    <source>
        <strain evidence="3">JHB</strain>
    </source>
</reference>
<protein>
    <submittedName>
        <fullName evidence="2 3">Uncharacterized protein</fullName>
    </submittedName>
</protein>
<keyword evidence="4" id="KW-1185">Reference proteome</keyword>
<dbReference type="HOGENOM" id="CLU_2518960_0_0_1"/>
<dbReference type="VEuPathDB" id="VectorBase:CPIJ000305"/>
<feature type="region of interest" description="Disordered" evidence="1">
    <location>
        <begin position="47"/>
        <end position="69"/>
    </location>
</feature>
<dbReference type="InParanoid" id="B0VZJ4"/>